<name>A0ABQ3A8D5_9ACTN</name>
<keyword evidence="2" id="KW-0645">Protease</keyword>
<keyword evidence="6" id="KW-0865">Zymogen</keyword>
<comment type="similarity">
    <text evidence="1">Belongs to the peptidase S1 family.</text>
</comment>
<feature type="domain" description="Peptidase S1A alpha-lytic prodomain" evidence="10">
    <location>
        <begin position="87"/>
        <end position="141"/>
    </location>
</feature>
<evidence type="ECO:0000256" key="3">
    <source>
        <dbReference type="ARBA" id="ARBA00022729"/>
    </source>
</evidence>
<evidence type="ECO:0000256" key="4">
    <source>
        <dbReference type="ARBA" id="ARBA00022801"/>
    </source>
</evidence>
<keyword evidence="5" id="KW-0720">Serine protease</keyword>
<evidence type="ECO:0000256" key="5">
    <source>
        <dbReference type="ARBA" id="ARBA00022825"/>
    </source>
</evidence>
<evidence type="ECO:0000259" key="10">
    <source>
        <dbReference type="Pfam" id="PF02983"/>
    </source>
</evidence>
<keyword evidence="3 8" id="KW-0732">Signal</keyword>
<feature type="domain" description="Peptidase S1" evidence="9">
    <location>
        <begin position="192"/>
        <end position="355"/>
    </location>
</feature>
<organism evidence="11 12">
    <name type="scientific">Streptomyces djakartensis</name>
    <dbReference type="NCBI Taxonomy" id="68193"/>
    <lineage>
        <taxon>Bacteria</taxon>
        <taxon>Bacillati</taxon>
        <taxon>Actinomycetota</taxon>
        <taxon>Actinomycetes</taxon>
        <taxon>Kitasatosporales</taxon>
        <taxon>Streptomycetaceae</taxon>
        <taxon>Streptomyces</taxon>
    </lineage>
</organism>
<evidence type="ECO:0000256" key="2">
    <source>
        <dbReference type="ARBA" id="ARBA00022670"/>
    </source>
</evidence>
<dbReference type="Proteomes" id="UP000653308">
    <property type="component" value="Unassembled WGS sequence"/>
</dbReference>
<keyword evidence="4" id="KW-0378">Hydrolase</keyword>
<proteinExistence type="inferred from homology"/>
<keyword evidence="7" id="KW-1015">Disulfide bond</keyword>
<dbReference type="InterPro" id="IPR001254">
    <property type="entry name" value="Trypsin_dom"/>
</dbReference>
<dbReference type="InterPro" id="IPR004236">
    <property type="entry name" value="Pept_S1_alpha_lytic"/>
</dbReference>
<dbReference type="InterPro" id="IPR043504">
    <property type="entry name" value="Peptidase_S1_PA_chymotrypsin"/>
</dbReference>
<dbReference type="Pfam" id="PF02983">
    <property type="entry name" value="Pro_Al_protease"/>
    <property type="match status" value="1"/>
</dbReference>
<dbReference type="InterPro" id="IPR009003">
    <property type="entry name" value="Peptidase_S1_PA"/>
</dbReference>
<dbReference type="CDD" id="cd21112">
    <property type="entry name" value="alphaLP-like"/>
    <property type="match status" value="1"/>
</dbReference>
<reference evidence="12" key="1">
    <citation type="journal article" date="2019" name="Int. J. Syst. Evol. Microbiol.">
        <title>The Global Catalogue of Microorganisms (GCM) 10K type strain sequencing project: providing services to taxonomists for standard genome sequencing and annotation.</title>
        <authorList>
            <consortium name="The Broad Institute Genomics Platform"/>
            <consortium name="The Broad Institute Genome Sequencing Center for Infectious Disease"/>
            <person name="Wu L."/>
            <person name="Ma J."/>
        </authorList>
    </citation>
    <scope>NUCLEOTIDE SEQUENCE [LARGE SCALE GENOMIC DNA]</scope>
    <source>
        <strain evidence="12">JCM 4957</strain>
    </source>
</reference>
<dbReference type="EMBL" id="BMWE01000019">
    <property type="protein sequence ID" value="GGY40942.1"/>
    <property type="molecule type" value="Genomic_DNA"/>
</dbReference>
<evidence type="ECO:0000256" key="8">
    <source>
        <dbReference type="SAM" id="SignalP"/>
    </source>
</evidence>
<protein>
    <submittedName>
        <fullName evidence="11">Peptidase</fullName>
    </submittedName>
</protein>
<feature type="chain" id="PRO_5046029457" evidence="8">
    <location>
        <begin position="30"/>
        <end position="366"/>
    </location>
</feature>
<dbReference type="PROSITE" id="PS00134">
    <property type="entry name" value="TRYPSIN_HIS"/>
    <property type="match status" value="1"/>
</dbReference>
<evidence type="ECO:0000313" key="11">
    <source>
        <dbReference type="EMBL" id="GGY40942.1"/>
    </source>
</evidence>
<evidence type="ECO:0000259" key="9">
    <source>
        <dbReference type="Pfam" id="PF00089"/>
    </source>
</evidence>
<accession>A0ABQ3A8D5</accession>
<evidence type="ECO:0000313" key="12">
    <source>
        <dbReference type="Proteomes" id="UP000653308"/>
    </source>
</evidence>
<evidence type="ECO:0000256" key="7">
    <source>
        <dbReference type="ARBA" id="ARBA00023157"/>
    </source>
</evidence>
<evidence type="ECO:0000256" key="1">
    <source>
        <dbReference type="ARBA" id="ARBA00007664"/>
    </source>
</evidence>
<dbReference type="Gene3D" id="2.40.10.10">
    <property type="entry name" value="Trypsin-like serine proteases"/>
    <property type="match status" value="2"/>
</dbReference>
<dbReference type="SUPFAM" id="SSF50494">
    <property type="entry name" value="Trypsin-like serine proteases"/>
    <property type="match status" value="1"/>
</dbReference>
<dbReference type="InterPro" id="IPR018114">
    <property type="entry name" value="TRYPSIN_HIS"/>
</dbReference>
<evidence type="ECO:0000256" key="6">
    <source>
        <dbReference type="ARBA" id="ARBA00023145"/>
    </source>
</evidence>
<dbReference type="PRINTS" id="PR00861">
    <property type="entry name" value="ALYTICPTASE"/>
</dbReference>
<dbReference type="Pfam" id="PF00089">
    <property type="entry name" value="Trypsin"/>
    <property type="match status" value="1"/>
</dbReference>
<keyword evidence="12" id="KW-1185">Reference proteome</keyword>
<dbReference type="InterPro" id="IPR001316">
    <property type="entry name" value="Pept_S1A_streptogrisin"/>
</dbReference>
<dbReference type="PIRSF" id="PIRSF001134">
    <property type="entry name" value="Streptogrisin"/>
    <property type="match status" value="1"/>
</dbReference>
<feature type="signal peptide" evidence="8">
    <location>
        <begin position="1"/>
        <end position="29"/>
    </location>
</feature>
<comment type="caution">
    <text evidence="11">The sequence shown here is derived from an EMBL/GenBank/DDBJ whole genome shotgun (WGS) entry which is preliminary data.</text>
</comment>
<gene>
    <name evidence="11" type="ORF">GCM10010384_54880</name>
</gene>
<sequence length="366" mass="38408">MRRSGLYAAFMAMAISVLPSAWTVSAAHAVPAPLTDPAQADALTAELGPNRTAGVYRQDGRLVFAVTDQAAAASVREAGGTAKVVAHSTAALTSAQNDLDELAGIPNTSWGANPSSNQVVVKIYDGVSAADRERINEVAAAHGDAVRVERHSGRIEQTAYEMRGGLGIESSQGTLCSAAFSVTPNDGDLSTGQRYLLTAGHCVVGGNTTWHRWSGGISLGSVTDWSYEPGDWAVIKYTNPDVAADGMVQYKDGTASQITGSRWVVDNEKVKRVGTMSQDLDGMVLNPSVTVNYDTGATLHNMIESSLCNVRGDSGGAMFTGTTALGITSGGNYVDEPCGDTDSQADRSSFYHPVQQVLITHDLAAY</sequence>